<dbReference type="Proteomes" id="UP000502706">
    <property type="component" value="Chromosome"/>
</dbReference>
<evidence type="ECO:0000256" key="2">
    <source>
        <dbReference type="ARBA" id="ARBA00022801"/>
    </source>
</evidence>
<dbReference type="SUPFAM" id="SSF53474">
    <property type="entry name" value="alpha/beta-Hydrolases"/>
    <property type="match status" value="1"/>
</dbReference>
<evidence type="ECO:0000313" key="4">
    <source>
        <dbReference type="EMBL" id="QIN79120.1"/>
    </source>
</evidence>
<evidence type="ECO:0000313" key="5">
    <source>
        <dbReference type="Proteomes" id="UP000502706"/>
    </source>
</evidence>
<organism evidence="4 5">
    <name type="scientific">Rubrobacter marinus</name>
    <dbReference type="NCBI Taxonomy" id="2653852"/>
    <lineage>
        <taxon>Bacteria</taxon>
        <taxon>Bacillati</taxon>
        <taxon>Actinomycetota</taxon>
        <taxon>Rubrobacteria</taxon>
        <taxon>Rubrobacterales</taxon>
        <taxon>Rubrobacteraceae</taxon>
        <taxon>Rubrobacter</taxon>
    </lineage>
</organism>
<keyword evidence="2" id="KW-0378">Hydrolase</keyword>
<dbReference type="GO" id="GO:0016787">
    <property type="term" value="F:hydrolase activity"/>
    <property type="evidence" value="ECO:0007669"/>
    <property type="project" value="UniProtKB-KW"/>
</dbReference>
<dbReference type="InterPro" id="IPR003140">
    <property type="entry name" value="PLipase/COase/thioEstase"/>
</dbReference>
<evidence type="ECO:0000259" key="3">
    <source>
        <dbReference type="Pfam" id="PF02230"/>
    </source>
</evidence>
<protein>
    <submittedName>
        <fullName evidence="4">Phospholipase</fullName>
    </submittedName>
</protein>
<dbReference type="Gene3D" id="3.40.50.1820">
    <property type="entry name" value="alpha/beta hydrolase"/>
    <property type="match status" value="1"/>
</dbReference>
<feature type="domain" description="Phospholipase/carboxylesterase/thioesterase" evidence="3">
    <location>
        <begin position="80"/>
        <end position="186"/>
    </location>
</feature>
<name>A0A6G8PY54_9ACTN</name>
<dbReference type="PANTHER" id="PTHR43037">
    <property type="entry name" value="UNNAMED PRODUCT-RELATED"/>
    <property type="match status" value="1"/>
</dbReference>
<evidence type="ECO:0000256" key="1">
    <source>
        <dbReference type="ARBA" id="ARBA00022729"/>
    </source>
</evidence>
<sequence>MLYVPSGYRAGRPSPLVVLLHGAGAEARGILPVFRDAAEAEGLVVLAPTSREYTWDVIVGGYGPDVRAIDGALERTFSRYAVDPARVAVAGFSDGASYALSLGITNGDLFRRVLALSPGFMAPAGRVGSPRFYVSHGTRDAVLPIERCSRTIVPRLERSGYGVRYREFDGGHEVPPEVMREAGDWLAAGED</sequence>
<keyword evidence="5" id="KW-1185">Reference proteome</keyword>
<dbReference type="InterPro" id="IPR029058">
    <property type="entry name" value="AB_hydrolase_fold"/>
</dbReference>
<keyword evidence="1" id="KW-0732">Signal</keyword>
<dbReference type="Pfam" id="PF02230">
    <property type="entry name" value="Abhydrolase_2"/>
    <property type="match status" value="1"/>
</dbReference>
<reference evidence="4 5" key="1">
    <citation type="submission" date="2019-10" db="EMBL/GenBank/DDBJ databases">
        <title>Rubrobacter sp nov SCSIO 52915 isolated from a deep-sea sediment in the South China Sea.</title>
        <authorList>
            <person name="Chen R.W."/>
        </authorList>
    </citation>
    <scope>NUCLEOTIDE SEQUENCE [LARGE SCALE GENOMIC DNA]</scope>
    <source>
        <strain evidence="4 5">SCSIO 52915</strain>
    </source>
</reference>
<proteinExistence type="predicted"/>
<dbReference type="InterPro" id="IPR050955">
    <property type="entry name" value="Plant_Biomass_Hydrol_Est"/>
</dbReference>
<gene>
    <name evidence="4" type="ORF">GBA65_11970</name>
</gene>
<dbReference type="PANTHER" id="PTHR43037:SF5">
    <property type="entry name" value="FERULOYL ESTERASE"/>
    <property type="match status" value="1"/>
</dbReference>
<dbReference type="AlphaFoldDB" id="A0A6G8PY54"/>
<dbReference type="KEGG" id="rmar:GBA65_11970"/>
<accession>A0A6G8PY54</accession>
<dbReference type="EMBL" id="CP045121">
    <property type="protein sequence ID" value="QIN79120.1"/>
    <property type="molecule type" value="Genomic_DNA"/>
</dbReference>